<gene>
    <name evidence="1" type="ORF">SAMN05216431_107109</name>
</gene>
<organism evidence="1 2">
    <name type="scientific">Ligilactobacillus ruminis</name>
    <dbReference type="NCBI Taxonomy" id="1623"/>
    <lineage>
        <taxon>Bacteria</taxon>
        <taxon>Bacillati</taxon>
        <taxon>Bacillota</taxon>
        <taxon>Bacilli</taxon>
        <taxon>Lactobacillales</taxon>
        <taxon>Lactobacillaceae</taxon>
        <taxon>Ligilactobacillus</taxon>
    </lineage>
</organism>
<proteinExistence type="predicted"/>
<evidence type="ECO:0000313" key="2">
    <source>
        <dbReference type="Proteomes" id="UP000182089"/>
    </source>
</evidence>
<evidence type="ECO:0000313" key="1">
    <source>
        <dbReference type="EMBL" id="SEM72708.1"/>
    </source>
</evidence>
<comment type="caution">
    <text evidence="1">The sequence shown here is derived from an EMBL/GenBank/DDBJ whole genome shotgun (WGS) entry which is preliminary data.</text>
</comment>
<reference evidence="1 2" key="1">
    <citation type="submission" date="2016-10" db="EMBL/GenBank/DDBJ databases">
        <authorList>
            <person name="Varghese N."/>
            <person name="Submissions S."/>
        </authorList>
    </citation>
    <scope>NUCLEOTIDE SEQUENCE [LARGE SCALE GENOMIC DNA]</scope>
    <source>
        <strain evidence="1 2">WC1T17</strain>
    </source>
</reference>
<accession>A0ABY1AC23</accession>
<protein>
    <submittedName>
        <fullName evidence="1">Endonuclease-3 related protein</fullName>
    </submittedName>
</protein>
<keyword evidence="1" id="KW-0378">Hydrolase</keyword>
<dbReference type="Proteomes" id="UP000182089">
    <property type="component" value="Unassembled WGS sequence"/>
</dbReference>
<sequence length="76" mass="8819">MDYLHGIKNMTVIHNKYARILLGKLGQTFSDYQTLAKVLNVLEEPFMPADAKEFHDLIDEFGKQYFHPESAFAHSF</sequence>
<keyword evidence="1" id="KW-0255">Endonuclease</keyword>
<keyword evidence="1" id="KW-0540">Nuclease</keyword>
<name>A0ABY1AC23_9LACO</name>
<dbReference type="EMBL" id="FOCC01000007">
    <property type="protein sequence ID" value="SEM72708.1"/>
    <property type="molecule type" value="Genomic_DNA"/>
</dbReference>
<dbReference type="GO" id="GO:0004519">
    <property type="term" value="F:endonuclease activity"/>
    <property type="evidence" value="ECO:0007669"/>
    <property type="project" value="UniProtKB-KW"/>
</dbReference>